<evidence type="ECO:0000313" key="3">
    <source>
        <dbReference type="Proteomes" id="UP000217257"/>
    </source>
</evidence>
<dbReference type="EMBL" id="CP022098">
    <property type="protein sequence ID" value="ATB37388.1"/>
    <property type="molecule type" value="Genomic_DNA"/>
</dbReference>
<dbReference type="KEGG" id="cfus:CYFUS_002810"/>
<dbReference type="Pfam" id="PF05787">
    <property type="entry name" value="PhoX"/>
    <property type="match status" value="1"/>
</dbReference>
<protein>
    <submittedName>
        <fullName evidence="2">Alkaline phosphatase</fullName>
    </submittedName>
</protein>
<sequence>MRFGQSKWERRAGRWVCASVTVLALSACSGGTGPQGPQGPQGEPGAPGAPGTPGDNGAPGSGRSLTFAPINAASTQAEKRVVTASSKASVNGREIPIGYETVLRSGQDLGGQRFGRMIQKDGKPVKNTDGSDFISPSNDFSSLLQAGNRLFEVTHFETTPAAMYLSELRQSPDGKLSALSTRPIDFSGVDGLWTPCAGSVSPWGTHLGSEEYPPDARATEKAATVSGLSSSERSMLRYWGLDATTATLEQARAVYSPYRYGYVVEVAVDGSGTTKVTKHYAAGRRALELAYVMPDRKTVYLTDDGTNDAFYMFVATRAGDLSEGKLYAARWFQTSAAGQGAGRADLYWLPLGPSATDAQVKALIDGGIRFSDIFETETQASDGTCPSASQGFRAVNTETGRECLRLKPDQEVAASRLESRRYAAYVGGTTEFRKTEGLAYNPATHRLYVAFSEVNNGMTHSHASRDLGGPNHVQLAQNDCGAVYELVVSPNAEVGSDYVAESASALVEGAWLKAPGASLYPSNSPYYDPTFTLPDSNGVAQPATGNVCGINGIANPDNLSFIDGYDTLLIGEDSTDGHQNDMVWAYNVVTRQLTRIFSTPYGSETTGVYFYPDINGHAYIKTQIQHPYGESDTDKLGADASAAQSYTGYIGPFPAMK</sequence>
<feature type="region of interest" description="Disordered" evidence="1">
    <location>
        <begin position="30"/>
        <end position="65"/>
    </location>
</feature>
<proteinExistence type="predicted"/>
<name>A0A250J1K6_9BACT</name>
<evidence type="ECO:0000256" key="1">
    <source>
        <dbReference type="SAM" id="MobiDB-lite"/>
    </source>
</evidence>
<dbReference type="AlphaFoldDB" id="A0A250J1K6"/>
<dbReference type="InterPro" id="IPR008557">
    <property type="entry name" value="PhoX"/>
</dbReference>
<dbReference type="PANTHER" id="PTHR35399:SF2">
    <property type="entry name" value="DUF839 DOMAIN-CONTAINING PROTEIN"/>
    <property type="match status" value="1"/>
</dbReference>
<dbReference type="Proteomes" id="UP000217257">
    <property type="component" value="Chromosome"/>
</dbReference>
<dbReference type="PANTHER" id="PTHR35399">
    <property type="entry name" value="SLR8030 PROTEIN"/>
    <property type="match status" value="1"/>
</dbReference>
<gene>
    <name evidence="2" type="ORF">CYFUS_002810</name>
</gene>
<evidence type="ECO:0000313" key="2">
    <source>
        <dbReference type="EMBL" id="ATB37388.1"/>
    </source>
</evidence>
<dbReference type="RefSeq" id="WP_198316576.1">
    <property type="nucleotide sequence ID" value="NZ_CP022098.1"/>
</dbReference>
<accession>A0A250J1K6</accession>
<dbReference type="PROSITE" id="PS51257">
    <property type="entry name" value="PROKAR_LIPOPROTEIN"/>
    <property type="match status" value="1"/>
</dbReference>
<reference evidence="2 3" key="1">
    <citation type="submission" date="2017-06" db="EMBL/GenBank/DDBJ databases">
        <title>Sequencing and comparative analysis of myxobacterial genomes.</title>
        <authorList>
            <person name="Rupp O."/>
            <person name="Goesmann A."/>
            <person name="Sogaard-Andersen L."/>
        </authorList>
    </citation>
    <scope>NUCLEOTIDE SEQUENCE [LARGE SCALE GENOMIC DNA]</scope>
    <source>
        <strain evidence="2 3">DSM 52655</strain>
    </source>
</reference>
<dbReference type="Gene3D" id="1.20.5.320">
    <property type="entry name" value="6-Phosphogluconate Dehydrogenase, domain 3"/>
    <property type="match status" value="1"/>
</dbReference>
<organism evidence="2 3">
    <name type="scientific">Cystobacter fuscus</name>
    <dbReference type="NCBI Taxonomy" id="43"/>
    <lineage>
        <taxon>Bacteria</taxon>
        <taxon>Pseudomonadati</taxon>
        <taxon>Myxococcota</taxon>
        <taxon>Myxococcia</taxon>
        <taxon>Myxococcales</taxon>
        <taxon>Cystobacterineae</taxon>
        <taxon>Archangiaceae</taxon>
        <taxon>Cystobacter</taxon>
    </lineage>
</organism>